<dbReference type="AlphaFoldDB" id="A0A6A0AJ42"/>
<dbReference type="EMBL" id="BLLF01006483">
    <property type="protein sequence ID" value="GFH32291.1"/>
    <property type="molecule type" value="Genomic_DNA"/>
</dbReference>
<evidence type="ECO:0000313" key="1">
    <source>
        <dbReference type="EMBL" id="GFH32291.1"/>
    </source>
</evidence>
<keyword evidence="2" id="KW-1185">Reference proteome</keyword>
<reference evidence="1 2" key="1">
    <citation type="submission" date="2020-02" db="EMBL/GenBank/DDBJ databases">
        <title>Draft genome sequence of Haematococcus lacustris strain NIES-144.</title>
        <authorList>
            <person name="Morimoto D."/>
            <person name="Nakagawa S."/>
            <person name="Yoshida T."/>
            <person name="Sawayama S."/>
        </authorList>
    </citation>
    <scope>NUCLEOTIDE SEQUENCE [LARGE SCALE GENOMIC DNA]</scope>
    <source>
        <strain evidence="1 2">NIES-144</strain>
    </source>
</reference>
<proteinExistence type="predicted"/>
<organism evidence="1 2">
    <name type="scientific">Haematococcus lacustris</name>
    <name type="common">Green alga</name>
    <name type="synonym">Haematococcus pluvialis</name>
    <dbReference type="NCBI Taxonomy" id="44745"/>
    <lineage>
        <taxon>Eukaryota</taxon>
        <taxon>Viridiplantae</taxon>
        <taxon>Chlorophyta</taxon>
        <taxon>core chlorophytes</taxon>
        <taxon>Chlorophyceae</taxon>
        <taxon>CS clade</taxon>
        <taxon>Chlamydomonadales</taxon>
        <taxon>Haematococcaceae</taxon>
        <taxon>Haematococcus</taxon>
    </lineage>
</organism>
<feature type="non-terminal residue" evidence="1">
    <location>
        <position position="1"/>
    </location>
</feature>
<name>A0A6A0AJ42_HAELA</name>
<feature type="non-terminal residue" evidence="1">
    <location>
        <position position="124"/>
    </location>
</feature>
<gene>
    <name evidence="1" type="ORF">HaLaN_31487</name>
</gene>
<comment type="caution">
    <text evidence="1">The sequence shown here is derived from an EMBL/GenBank/DDBJ whole genome shotgun (WGS) entry which is preliminary data.</text>
</comment>
<evidence type="ECO:0000313" key="2">
    <source>
        <dbReference type="Proteomes" id="UP000485058"/>
    </source>
</evidence>
<sequence>LSRTAHPCPHPKQQDCKQDRTYCIRWTSEPIAVHHLTNFWLSRTRRSPVFGSFGATVSSQAGIKPRCRLHQAQLSSRGHGISREVLRLVLMAEMIRVTVVNEDGESIRAQPVVLKPDPPISCQA</sequence>
<protein>
    <submittedName>
        <fullName evidence="1">Uncharacterized protein</fullName>
    </submittedName>
</protein>
<accession>A0A6A0AJ42</accession>
<dbReference type="Proteomes" id="UP000485058">
    <property type="component" value="Unassembled WGS sequence"/>
</dbReference>